<reference evidence="3 4" key="1">
    <citation type="submission" date="2019-11" db="EMBL/GenBank/DDBJ databases">
        <title>Draft genome sequence of 12 host-associated Lactobacillus reuteri rodent strains.</title>
        <authorList>
            <person name="Zhang S."/>
            <person name="Ozcam M."/>
            <person name="Van Pijkeren J.P."/>
        </authorList>
    </citation>
    <scope>NUCLEOTIDE SEQUENCE [LARGE SCALE GENOMIC DNA]</scope>
    <source>
        <strain evidence="3 4">6799jm-1</strain>
    </source>
</reference>
<dbReference type="EMBL" id="WJMV01000012">
    <property type="protein sequence ID" value="MRG75072.1"/>
    <property type="molecule type" value="Genomic_DNA"/>
</dbReference>
<evidence type="ECO:0000256" key="1">
    <source>
        <dbReference type="SAM" id="Coils"/>
    </source>
</evidence>
<dbReference type="PANTHER" id="PTHR36180:SF2">
    <property type="entry name" value="BRO FAMILY PROTEIN"/>
    <property type="match status" value="1"/>
</dbReference>
<dbReference type="GO" id="GO:0003677">
    <property type="term" value="F:DNA binding"/>
    <property type="evidence" value="ECO:0007669"/>
    <property type="project" value="InterPro"/>
</dbReference>
<evidence type="ECO:0000313" key="3">
    <source>
        <dbReference type="EMBL" id="MRG75072.1"/>
    </source>
</evidence>
<dbReference type="PANTHER" id="PTHR36180">
    <property type="entry name" value="DNA-BINDING PROTEIN-RELATED-RELATED"/>
    <property type="match status" value="1"/>
</dbReference>
<dbReference type="SMART" id="SM01040">
    <property type="entry name" value="Bro-N"/>
    <property type="match status" value="1"/>
</dbReference>
<protein>
    <submittedName>
        <fullName evidence="3">Phage repressor protein/antirepressor Ant</fullName>
    </submittedName>
</protein>
<sequence length="257" mass="29138">MTSVNELQLFTFRGHRVRTVIIDNEPYFVGKDVARVLGYAQTAKAVRDHVPEQFKGMSKLDTPGGKQELTVISEPGIYKLAFSSKLPAAEEFTNWISSEVLPSIRKHGAYMTPQTIEKALLNPDTIINLATQLKEEQQQRKQLQRENEVMKPKALFADAVSTSDTAILVGQLAKILRQNDVEVGQNRLFRWMREKGYLGKRGQNYNMPTQYAMNLGLFEIKERTVNNPDGTVRITKTPMVTGKGQQYFINKFLAVVE</sequence>
<dbReference type="InterPro" id="IPR003497">
    <property type="entry name" value="BRO_N_domain"/>
</dbReference>
<keyword evidence="1" id="KW-0175">Coiled coil</keyword>
<dbReference type="AlphaFoldDB" id="A0AAW9U3Q9"/>
<proteinExistence type="predicted"/>
<evidence type="ECO:0000313" key="4">
    <source>
        <dbReference type="Proteomes" id="UP000452188"/>
    </source>
</evidence>
<comment type="caution">
    <text evidence="3">The sequence shown here is derived from an EMBL/GenBank/DDBJ whole genome shotgun (WGS) entry which is preliminary data.</text>
</comment>
<dbReference type="Pfam" id="PF03374">
    <property type="entry name" value="ANT"/>
    <property type="match status" value="1"/>
</dbReference>
<dbReference type="PROSITE" id="PS51750">
    <property type="entry name" value="BRO_N"/>
    <property type="match status" value="1"/>
</dbReference>
<evidence type="ECO:0000259" key="2">
    <source>
        <dbReference type="PROSITE" id="PS51750"/>
    </source>
</evidence>
<gene>
    <name evidence="3" type="ORF">GIX79_04710</name>
</gene>
<accession>A0AAW9U3Q9</accession>
<feature type="coiled-coil region" evidence="1">
    <location>
        <begin position="126"/>
        <end position="153"/>
    </location>
</feature>
<name>A0AAW9U3Q9_LIMRT</name>
<organism evidence="3 4">
    <name type="scientific">Limosilactobacillus reuteri</name>
    <name type="common">Lactobacillus reuteri</name>
    <dbReference type="NCBI Taxonomy" id="1598"/>
    <lineage>
        <taxon>Bacteria</taxon>
        <taxon>Bacillati</taxon>
        <taxon>Bacillota</taxon>
        <taxon>Bacilli</taxon>
        <taxon>Lactobacillales</taxon>
        <taxon>Lactobacillaceae</taxon>
        <taxon>Limosilactobacillus</taxon>
    </lineage>
</organism>
<feature type="domain" description="Bro-N" evidence="2">
    <location>
        <begin position="4"/>
        <end position="108"/>
    </location>
</feature>
<dbReference type="InterPro" id="IPR005039">
    <property type="entry name" value="Ant_C"/>
</dbReference>
<dbReference type="Pfam" id="PF02498">
    <property type="entry name" value="Bro-N"/>
    <property type="match status" value="1"/>
</dbReference>
<dbReference type="Proteomes" id="UP000452188">
    <property type="component" value="Unassembled WGS sequence"/>
</dbReference>